<evidence type="ECO:0000313" key="2">
    <source>
        <dbReference type="EMBL" id="MQL96878.1"/>
    </source>
</evidence>
<dbReference type="Proteomes" id="UP000652761">
    <property type="component" value="Unassembled WGS sequence"/>
</dbReference>
<comment type="caution">
    <text evidence="2">The sequence shown here is derived from an EMBL/GenBank/DDBJ whole genome shotgun (WGS) entry which is preliminary data.</text>
</comment>
<gene>
    <name evidence="2" type="ORF">Taro_029567</name>
</gene>
<evidence type="ECO:0000313" key="3">
    <source>
        <dbReference type="Proteomes" id="UP000652761"/>
    </source>
</evidence>
<accession>A0A843VK50</accession>
<organism evidence="2 3">
    <name type="scientific">Colocasia esculenta</name>
    <name type="common">Wild taro</name>
    <name type="synonym">Arum esculentum</name>
    <dbReference type="NCBI Taxonomy" id="4460"/>
    <lineage>
        <taxon>Eukaryota</taxon>
        <taxon>Viridiplantae</taxon>
        <taxon>Streptophyta</taxon>
        <taxon>Embryophyta</taxon>
        <taxon>Tracheophyta</taxon>
        <taxon>Spermatophyta</taxon>
        <taxon>Magnoliopsida</taxon>
        <taxon>Liliopsida</taxon>
        <taxon>Araceae</taxon>
        <taxon>Aroideae</taxon>
        <taxon>Colocasieae</taxon>
        <taxon>Colocasia</taxon>
    </lineage>
</organism>
<dbReference type="EMBL" id="NMUH01001971">
    <property type="protein sequence ID" value="MQL96878.1"/>
    <property type="molecule type" value="Genomic_DNA"/>
</dbReference>
<feature type="region of interest" description="Disordered" evidence="1">
    <location>
        <begin position="83"/>
        <end position="107"/>
    </location>
</feature>
<sequence>MFNDEKLSTFKRNDEKLSKWMDLANVVMCIQQMTPAGLSEHSGMKHQGHGRGINLRIYTLGRATSTSNTASDKCERRARVRADETALAFEDGNKQSQTDNRRRQTAV</sequence>
<keyword evidence="3" id="KW-1185">Reference proteome</keyword>
<reference evidence="2" key="1">
    <citation type="submission" date="2017-07" db="EMBL/GenBank/DDBJ databases">
        <title>Taro Niue Genome Assembly and Annotation.</title>
        <authorList>
            <person name="Atibalentja N."/>
            <person name="Keating K."/>
            <person name="Fields C.J."/>
        </authorList>
    </citation>
    <scope>NUCLEOTIDE SEQUENCE</scope>
    <source>
        <strain evidence="2">Niue_2</strain>
        <tissue evidence="2">Leaf</tissue>
    </source>
</reference>
<dbReference type="AlphaFoldDB" id="A0A843VK50"/>
<evidence type="ECO:0000256" key="1">
    <source>
        <dbReference type="SAM" id="MobiDB-lite"/>
    </source>
</evidence>
<proteinExistence type="predicted"/>
<name>A0A843VK50_COLES</name>
<protein>
    <submittedName>
        <fullName evidence="2">Uncharacterized protein</fullName>
    </submittedName>
</protein>